<feature type="chain" id="PRO_5012993932" description="Secreted protein" evidence="1">
    <location>
        <begin position="21"/>
        <end position="108"/>
    </location>
</feature>
<evidence type="ECO:0008006" key="4">
    <source>
        <dbReference type="Google" id="ProtNLM"/>
    </source>
</evidence>
<dbReference type="AlphaFoldDB" id="A0A2C9ETF7"/>
<dbReference type="GeneID" id="57478016"/>
<dbReference type="Proteomes" id="UP000013940">
    <property type="component" value="Chromosome"/>
</dbReference>
<feature type="signal peptide" evidence="1">
    <location>
        <begin position="1"/>
        <end position="20"/>
    </location>
</feature>
<dbReference type="eggNOG" id="ENOG50305W1">
    <property type="taxonomic scope" value="Bacteria"/>
</dbReference>
<gene>
    <name evidence="2" type="ORF">PFLCHA0_c50190</name>
</gene>
<dbReference type="RefSeq" id="WP_015636919.1">
    <property type="nucleotide sequence ID" value="NC_021237.1"/>
</dbReference>
<protein>
    <recommendedName>
        <fullName evidence="4">Secreted protein</fullName>
    </recommendedName>
</protein>
<organism evidence="2 3">
    <name type="scientific">Pseudomonas protegens (strain DSM 19095 / LMG 27888 / CFBP 6595 / CHA0)</name>
    <dbReference type="NCBI Taxonomy" id="1124983"/>
    <lineage>
        <taxon>Bacteria</taxon>
        <taxon>Pseudomonadati</taxon>
        <taxon>Pseudomonadota</taxon>
        <taxon>Gammaproteobacteria</taxon>
        <taxon>Pseudomonadales</taxon>
        <taxon>Pseudomonadaceae</taxon>
        <taxon>Pseudomonas</taxon>
    </lineage>
</organism>
<evidence type="ECO:0000313" key="2">
    <source>
        <dbReference type="EMBL" id="AGL86768.1"/>
    </source>
</evidence>
<name>A0A2C9ETF7_PSEPH</name>
<reference evidence="3" key="1">
    <citation type="journal article" date="2014" name="Genome Announc.">
        <title>Full-genome sequence of the plant growth-promoting bacterium Pseudomonas protegens CHA0.</title>
        <authorList>
            <person name="Jousset A."/>
            <person name="Schuldes J."/>
            <person name="Keel C."/>
            <person name="Maurhofer M."/>
            <person name="Daniel R."/>
            <person name="Scheu S."/>
            <person name="Thuermer A."/>
        </authorList>
    </citation>
    <scope>NUCLEOTIDE SEQUENCE [LARGE SCALE GENOMIC DNA]</scope>
    <source>
        <strain evidence="3">DSM 19095 / LMG 27888 / CFBP 6595 / CHA0</strain>
    </source>
</reference>
<sequence length="108" mass="11557">MNAKTLCLLCLATLTGQASASSDDAWAALEQAIRISCTQASGLQNPKPVGTIAQFPDQVGVSALLLQGRYPQKHMRGQSGIELCLYNRQTGQAAVSEWDSIRPALKAR</sequence>
<dbReference type="KEGG" id="pprc:PFLCHA0_c50190"/>
<evidence type="ECO:0000256" key="1">
    <source>
        <dbReference type="SAM" id="SignalP"/>
    </source>
</evidence>
<proteinExistence type="predicted"/>
<evidence type="ECO:0000313" key="3">
    <source>
        <dbReference type="Proteomes" id="UP000013940"/>
    </source>
</evidence>
<keyword evidence="1" id="KW-0732">Signal</keyword>
<accession>A0A2C9ETF7</accession>
<dbReference type="EMBL" id="CP003190">
    <property type="protein sequence ID" value="AGL86768.1"/>
    <property type="molecule type" value="Genomic_DNA"/>
</dbReference>
<dbReference type="HOGENOM" id="CLU_151944_0_0_6"/>